<dbReference type="InterPro" id="IPR029063">
    <property type="entry name" value="SAM-dependent_MTases_sf"/>
</dbReference>
<evidence type="ECO:0000256" key="7">
    <source>
        <dbReference type="ARBA" id="ARBA00049120"/>
    </source>
</evidence>
<keyword evidence="3" id="KW-0489">Methyltransferase</keyword>
<sequence>MAKTIHPFPARMAPELALHGLSGLAAGDVVLDPMTGSGTVCRQASDNGLTAIGLDMDPLAVLMTRTWTAPSSDEVTRDFAAAVLAQAKELPDNFELDWIDGDDETVAFTNFWFAAKQRNDLRKIAAVLHRYRQMPLSQHDCAALDIASIALSRIIITKENGASLARDVSHSRPHKVMETSSYDVWRGFGLAAASIAKKLRTEPPKGGVSVAQGDARAMDGIAAESISAVFTSPPYLNAIDYLRGHRLALVWLGHSIPTLRSIRSSSIGAERRPDRIDGADEFRRIRQAIGSTEKLPNRFCNMIDRYVQDLQRLMSEVERVLKTDGQATFVVGNSCLRGVYIDNAAAVAKAGEEAGLIVTSRVERELPEASRYLPLTSDQLGKRMRSEIILSFNKPATN</sequence>
<dbReference type="GO" id="GO:0009307">
    <property type="term" value="P:DNA restriction-modification system"/>
    <property type="evidence" value="ECO:0007669"/>
    <property type="project" value="UniProtKB-KW"/>
</dbReference>
<comment type="similarity">
    <text evidence="1">Belongs to the N(4)/N(6)-methyltransferase family. N(4) subfamily.</text>
</comment>
<dbReference type="EC" id="2.1.1.113" evidence="2"/>
<comment type="caution">
    <text evidence="8">The sequence shown here is derived from an EMBL/GenBank/DDBJ whole genome shotgun (WGS) entry which is preliminary data.</text>
</comment>
<evidence type="ECO:0000256" key="1">
    <source>
        <dbReference type="ARBA" id="ARBA00010203"/>
    </source>
</evidence>
<evidence type="ECO:0000313" key="9">
    <source>
        <dbReference type="Proteomes" id="UP000654108"/>
    </source>
</evidence>
<evidence type="ECO:0000256" key="5">
    <source>
        <dbReference type="ARBA" id="ARBA00022691"/>
    </source>
</evidence>
<dbReference type="Proteomes" id="UP000654108">
    <property type="component" value="Unassembled WGS sequence"/>
</dbReference>
<dbReference type="InterPro" id="IPR017985">
    <property type="entry name" value="MeTrfase_CN4_CS"/>
</dbReference>
<dbReference type="PROSITE" id="PS00093">
    <property type="entry name" value="N4_MTASE"/>
    <property type="match status" value="1"/>
</dbReference>
<accession>A0A927FXZ0</accession>
<dbReference type="GO" id="GO:0032259">
    <property type="term" value="P:methylation"/>
    <property type="evidence" value="ECO:0007669"/>
    <property type="project" value="UniProtKB-KW"/>
</dbReference>
<organism evidence="8 9">
    <name type="scientific">Devosia oryzisoli</name>
    <dbReference type="NCBI Taxonomy" id="2774138"/>
    <lineage>
        <taxon>Bacteria</taxon>
        <taxon>Pseudomonadati</taxon>
        <taxon>Pseudomonadota</taxon>
        <taxon>Alphaproteobacteria</taxon>
        <taxon>Hyphomicrobiales</taxon>
        <taxon>Devosiaceae</taxon>
        <taxon>Devosia</taxon>
    </lineage>
</organism>
<dbReference type="GO" id="GO:0015667">
    <property type="term" value="F:site-specific DNA-methyltransferase (cytosine-N4-specific) activity"/>
    <property type="evidence" value="ECO:0007669"/>
    <property type="project" value="UniProtKB-EC"/>
</dbReference>
<evidence type="ECO:0000313" key="8">
    <source>
        <dbReference type="EMBL" id="MBD8066983.1"/>
    </source>
</evidence>
<keyword evidence="4" id="KW-0808">Transferase</keyword>
<dbReference type="RefSeq" id="WP_191777607.1">
    <property type="nucleotide sequence ID" value="NZ_JACYFU010000004.1"/>
</dbReference>
<dbReference type="SUPFAM" id="SSF53335">
    <property type="entry name" value="S-adenosyl-L-methionine-dependent methyltransferases"/>
    <property type="match status" value="2"/>
</dbReference>
<name>A0A927FXZ0_9HYPH</name>
<dbReference type="Gene3D" id="3.40.50.150">
    <property type="entry name" value="Vaccinia Virus protein VP39"/>
    <property type="match status" value="2"/>
</dbReference>
<protein>
    <recommendedName>
        <fullName evidence="2">site-specific DNA-methyltransferase (cytosine-N(4)-specific)</fullName>
        <ecNumber evidence="2">2.1.1.113</ecNumber>
    </recommendedName>
</protein>
<dbReference type="EMBL" id="JACYFU010000004">
    <property type="protein sequence ID" value="MBD8066983.1"/>
    <property type="molecule type" value="Genomic_DNA"/>
</dbReference>
<reference evidence="8" key="1">
    <citation type="submission" date="2020-09" db="EMBL/GenBank/DDBJ databases">
        <title>Genome seq and assembly of Devosia sp.</title>
        <authorList>
            <person name="Chhetri G."/>
        </authorList>
    </citation>
    <scope>NUCLEOTIDE SEQUENCE</scope>
    <source>
        <strain evidence="8">PTR5</strain>
    </source>
</reference>
<keyword evidence="9" id="KW-1185">Reference proteome</keyword>
<comment type="catalytic activity">
    <reaction evidence="7">
        <text>a 2'-deoxycytidine in DNA + S-adenosyl-L-methionine = an N(4)-methyl-2'-deoxycytidine in DNA + S-adenosyl-L-homocysteine + H(+)</text>
        <dbReference type="Rhea" id="RHEA:16857"/>
        <dbReference type="Rhea" id="RHEA-COMP:11369"/>
        <dbReference type="Rhea" id="RHEA-COMP:13674"/>
        <dbReference type="ChEBI" id="CHEBI:15378"/>
        <dbReference type="ChEBI" id="CHEBI:57856"/>
        <dbReference type="ChEBI" id="CHEBI:59789"/>
        <dbReference type="ChEBI" id="CHEBI:85452"/>
        <dbReference type="ChEBI" id="CHEBI:137933"/>
        <dbReference type="EC" id="2.1.1.113"/>
    </reaction>
</comment>
<evidence type="ECO:0000256" key="4">
    <source>
        <dbReference type="ARBA" id="ARBA00022679"/>
    </source>
</evidence>
<keyword evidence="5" id="KW-0949">S-adenosyl-L-methionine</keyword>
<keyword evidence="6" id="KW-0680">Restriction system</keyword>
<dbReference type="GO" id="GO:0003677">
    <property type="term" value="F:DNA binding"/>
    <property type="evidence" value="ECO:0007669"/>
    <property type="project" value="InterPro"/>
</dbReference>
<evidence type="ECO:0000256" key="3">
    <source>
        <dbReference type="ARBA" id="ARBA00022603"/>
    </source>
</evidence>
<evidence type="ECO:0000256" key="6">
    <source>
        <dbReference type="ARBA" id="ARBA00022747"/>
    </source>
</evidence>
<dbReference type="AlphaFoldDB" id="A0A927FXZ0"/>
<evidence type="ECO:0000256" key="2">
    <source>
        <dbReference type="ARBA" id="ARBA00012185"/>
    </source>
</evidence>
<gene>
    <name evidence="8" type="ORF">IC608_16045</name>
</gene>
<proteinExistence type="inferred from homology"/>